<comment type="caution">
    <text evidence="4">The sequence shown here is derived from an EMBL/GenBank/DDBJ whole genome shotgun (WGS) entry which is preliminary data.</text>
</comment>
<evidence type="ECO:0000259" key="3">
    <source>
        <dbReference type="PROSITE" id="PS51767"/>
    </source>
</evidence>
<dbReference type="InterPro" id="IPR001461">
    <property type="entry name" value="Aspartic_peptidase_A1"/>
</dbReference>
<accession>A0A8T8SCG0</accession>
<dbReference type="Gene3D" id="2.40.70.10">
    <property type="entry name" value="Acid Proteases"/>
    <property type="match status" value="1"/>
</dbReference>
<sequence>SYAYGGVINLGQPNSSLYTGSINYVPITRKVYWTVELQAFGVGDTQLQLYQDQPAVIDSGTSLIGAPDRIVSNFYASIPNARNVSGSEGFYEYPCSDSNLGIQMTFGGQAYSIPDANFVFDQGTDENYCVGALFGNGEDGTGADQQFIVGDSFMRGVYTVFDGPKASVGFAQLSSSAPTTGPDFVASGSHGSNSNGGSGSGNSGSGSGGGIFGGAQSSVPAPRSMVSALLMGGVSVAGAFLVLGA</sequence>
<dbReference type="GO" id="GO:0006508">
    <property type="term" value="P:proteolysis"/>
    <property type="evidence" value="ECO:0007669"/>
    <property type="project" value="InterPro"/>
</dbReference>
<dbReference type="InterPro" id="IPR034164">
    <property type="entry name" value="Pepsin-like_dom"/>
</dbReference>
<name>A0A8T8SCG0_9BASI</name>
<feature type="domain" description="Peptidase A1" evidence="3">
    <location>
        <begin position="1"/>
        <end position="171"/>
    </location>
</feature>
<protein>
    <recommendedName>
        <fullName evidence="3">Peptidase A1 domain-containing protein</fullName>
    </recommendedName>
</protein>
<dbReference type="Proteomes" id="UP000077671">
    <property type="component" value="Unassembled WGS sequence"/>
</dbReference>
<dbReference type="SUPFAM" id="SSF50630">
    <property type="entry name" value="Acid proteases"/>
    <property type="match status" value="1"/>
</dbReference>
<dbReference type="InterPro" id="IPR021109">
    <property type="entry name" value="Peptidase_aspartic_dom_sf"/>
</dbReference>
<comment type="similarity">
    <text evidence="1">Belongs to the peptidase A1 family.</text>
</comment>
<dbReference type="Pfam" id="PF00026">
    <property type="entry name" value="Asp"/>
    <property type="match status" value="1"/>
</dbReference>
<dbReference type="PRINTS" id="PR00792">
    <property type="entry name" value="PEPSIN"/>
</dbReference>
<feature type="compositionally biased region" description="Gly residues" evidence="2">
    <location>
        <begin position="194"/>
        <end position="211"/>
    </location>
</feature>
<evidence type="ECO:0000256" key="2">
    <source>
        <dbReference type="SAM" id="MobiDB-lite"/>
    </source>
</evidence>
<dbReference type="PANTHER" id="PTHR47966">
    <property type="entry name" value="BETA-SITE APP-CLEAVING ENZYME, ISOFORM A-RELATED"/>
    <property type="match status" value="1"/>
</dbReference>
<reference evidence="4" key="1">
    <citation type="submission" date="2016-04" db="EMBL/GenBank/DDBJ databases">
        <authorList>
            <person name="Nguyen H.D."/>
            <person name="Kesanakurti P."/>
            <person name="Cullis J."/>
            <person name="Levesque C.A."/>
            <person name="Hambleton S."/>
        </authorList>
    </citation>
    <scope>NUCLEOTIDE SEQUENCE</scope>
    <source>
        <strain evidence="4">DAOMC 238032</strain>
    </source>
</reference>
<dbReference type="InterPro" id="IPR033121">
    <property type="entry name" value="PEPTIDASE_A1"/>
</dbReference>
<organism evidence="4 5">
    <name type="scientific">Tilletia caries</name>
    <name type="common">wheat bunt fungus</name>
    <dbReference type="NCBI Taxonomy" id="13290"/>
    <lineage>
        <taxon>Eukaryota</taxon>
        <taxon>Fungi</taxon>
        <taxon>Dikarya</taxon>
        <taxon>Basidiomycota</taxon>
        <taxon>Ustilaginomycotina</taxon>
        <taxon>Exobasidiomycetes</taxon>
        <taxon>Tilletiales</taxon>
        <taxon>Tilletiaceae</taxon>
        <taxon>Tilletia</taxon>
    </lineage>
</organism>
<dbReference type="PANTHER" id="PTHR47966:SF51">
    <property type="entry name" value="BETA-SITE APP-CLEAVING ENZYME, ISOFORM A-RELATED"/>
    <property type="match status" value="1"/>
</dbReference>
<dbReference type="GO" id="GO:0004190">
    <property type="term" value="F:aspartic-type endopeptidase activity"/>
    <property type="evidence" value="ECO:0007669"/>
    <property type="project" value="InterPro"/>
</dbReference>
<evidence type="ECO:0000313" key="4">
    <source>
        <dbReference type="EMBL" id="KAE8237115.1"/>
    </source>
</evidence>
<dbReference type="PROSITE" id="PS51767">
    <property type="entry name" value="PEPTIDASE_A1"/>
    <property type="match status" value="1"/>
</dbReference>
<feature type="region of interest" description="Disordered" evidence="2">
    <location>
        <begin position="181"/>
        <end position="211"/>
    </location>
</feature>
<dbReference type="EMBL" id="LWDD02003456">
    <property type="protein sequence ID" value="KAE8237115.1"/>
    <property type="molecule type" value="Genomic_DNA"/>
</dbReference>
<evidence type="ECO:0000256" key="1">
    <source>
        <dbReference type="ARBA" id="ARBA00007447"/>
    </source>
</evidence>
<feature type="non-terminal residue" evidence="4">
    <location>
        <position position="1"/>
    </location>
</feature>
<dbReference type="AlphaFoldDB" id="A0A8T8SCG0"/>
<reference evidence="4" key="2">
    <citation type="journal article" date="2019" name="IMA Fungus">
        <title>Genome sequencing and comparison of five Tilletia species to identify candidate genes for the detection of regulated species infecting wheat.</title>
        <authorList>
            <person name="Nguyen H.D.T."/>
            <person name="Sultana T."/>
            <person name="Kesanakurti P."/>
            <person name="Hambleton S."/>
        </authorList>
    </citation>
    <scope>NUCLEOTIDE SEQUENCE</scope>
    <source>
        <strain evidence="4">DAOMC 238032</strain>
    </source>
</reference>
<dbReference type="CDD" id="cd05471">
    <property type="entry name" value="pepsin_like"/>
    <property type="match status" value="1"/>
</dbReference>
<gene>
    <name evidence="4" type="ORF">A4X03_0g9221</name>
</gene>
<proteinExistence type="inferred from homology"/>
<evidence type="ECO:0000313" key="5">
    <source>
        <dbReference type="Proteomes" id="UP000077671"/>
    </source>
</evidence>